<evidence type="ECO:0000256" key="4">
    <source>
        <dbReference type="ARBA" id="ARBA00067972"/>
    </source>
</evidence>
<dbReference type="EMBL" id="VHSH01000007">
    <property type="protein sequence ID" value="TQV77880.1"/>
    <property type="molecule type" value="Genomic_DNA"/>
</dbReference>
<gene>
    <name evidence="7" type="ORF">FKG95_20255</name>
</gene>
<keyword evidence="8" id="KW-1185">Reference proteome</keyword>
<evidence type="ECO:0000256" key="2">
    <source>
        <dbReference type="ARBA" id="ARBA00051635"/>
    </source>
</evidence>
<dbReference type="InterPro" id="IPR053714">
    <property type="entry name" value="Iso_Racemase_Enz_sf"/>
</dbReference>
<accession>A0A545TKW9</accession>
<comment type="catalytic activity">
    <reaction evidence="5">
        <text>D-5-benzylhydantoin = L-5-benzylhydantoin</text>
        <dbReference type="Rhea" id="RHEA:83991"/>
        <dbReference type="ChEBI" id="CHEBI:176864"/>
        <dbReference type="ChEBI" id="CHEBI:233540"/>
    </reaction>
</comment>
<dbReference type="Proteomes" id="UP000315252">
    <property type="component" value="Unassembled WGS sequence"/>
</dbReference>
<dbReference type="AlphaFoldDB" id="A0A545TKW9"/>
<dbReference type="Gene3D" id="3.40.50.12500">
    <property type="match status" value="1"/>
</dbReference>
<proteinExistence type="inferred from homology"/>
<dbReference type="OrthoDB" id="9791723at2"/>
<protein>
    <recommendedName>
        <fullName evidence="4">Hydantoin racemase</fullName>
        <ecNumber evidence="3">5.1.99.5</ecNumber>
    </recommendedName>
</protein>
<dbReference type="InterPro" id="IPR015942">
    <property type="entry name" value="Asp/Glu/hydantoin_racemase"/>
</dbReference>
<dbReference type="GO" id="GO:0036348">
    <property type="term" value="F:hydantoin racemase activity"/>
    <property type="evidence" value="ECO:0007669"/>
    <property type="project" value="UniProtKB-EC"/>
</dbReference>
<comment type="caution">
    <text evidence="7">The sequence shown here is derived from an EMBL/GenBank/DDBJ whole genome shotgun (WGS) entry which is preliminary data.</text>
</comment>
<evidence type="ECO:0000256" key="6">
    <source>
        <dbReference type="ARBA" id="ARBA00093234"/>
    </source>
</evidence>
<evidence type="ECO:0000313" key="7">
    <source>
        <dbReference type="EMBL" id="TQV77880.1"/>
    </source>
</evidence>
<dbReference type="EC" id="5.1.99.5" evidence="3"/>
<evidence type="ECO:0000256" key="1">
    <source>
        <dbReference type="ARBA" id="ARBA00038414"/>
    </source>
</evidence>
<dbReference type="PANTHER" id="PTHR28047:SF5">
    <property type="entry name" value="PROTEIN DCG1"/>
    <property type="match status" value="1"/>
</dbReference>
<dbReference type="GO" id="GO:0047661">
    <property type="term" value="F:amino-acid racemase activity"/>
    <property type="evidence" value="ECO:0007669"/>
    <property type="project" value="InterPro"/>
</dbReference>
<name>A0A545TKW9_9PROT</name>
<sequence length="224" mass="22910">MQILIINPNSTATMTRSIAEAARAVASSGVKITAVNPAQGPASIQGPEDGEAALPGLFETFASETRSGDYDAVIIACFDDTGLAELKARSPLPVLGIGEAAFHAAMMLGARFSVVTTLAVSVPVIEENIAAYGFARRCAKVRASGVPVLQLDGPDGQAEGTIRAEARRALAQDGCDVIVLGCAGMADLAASLSGDLKLPVVDGVAAAVGFCENLVRMQRVKAIA</sequence>
<evidence type="ECO:0000256" key="3">
    <source>
        <dbReference type="ARBA" id="ARBA00066406"/>
    </source>
</evidence>
<comment type="catalytic activity">
    <reaction evidence="6">
        <text>D-5-isobutylhydantoin = L-5-isobutylhydantoin</text>
        <dbReference type="Rhea" id="RHEA:84231"/>
        <dbReference type="ChEBI" id="CHEBI:233609"/>
        <dbReference type="ChEBI" id="CHEBI:233610"/>
    </reaction>
</comment>
<dbReference type="RefSeq" id="WP_142898223.1">
    <property type="nucleotide sequence ID" value="NZ_ML660058.1"/>
</dbReference>
<reference evidence="7 8" key="1">
    <citation type="submission" date="2019-06" db="EMBL/GenBank/DDBJ databases">
        <title>Whole genome sequence for Rhodospirillaceae sp. R148.</title>
        <authorList>
            <person name="Wang G."/>
        </authorList>
    </citation>
    <scope>NUCLEOTIDE SEQUENCE [LARGE SCALE GENOMIC DNA]</scope>
    <source>
        <strain evidence="7 8">R148</strain>
    </source>
</reference>
<organism evidence="7 8">
    <name type="scientific">Denitrobaculum tricleocarpae</name>
    <dbReference type="NCBI Taxonomy" id="2591009"/>
    <lineage>
        <taxon>Bacteria</taxon>
        <taxon>Pseudomonadati</taxon>
        <taxon>Pseudomonadota</taxon>
        <taxon>Alphaproteobacteria</taxon>
        <taxon>Rhodospirillales</taxon>
        <taxon>Rhodospirillaceae</taxon>
        <taxon>Denitrobaculum</taxon>
    </lineage>
</organism>
<evidence type="ECO:0000256" key="5">
    <source>
        <dbReference type="ARBA" id="ARBA00093199"/>
    </source>
</evidence>
<dbReference type="InterPro" id="IPR052186">
    <property type="entry name" value="Hydantoin_racemase-like"/>
</dbReference>
<evidence type="ECO:0000313" key="8">
    <source>
        <dbReference type="Proteomes" id="UP000315252"/>
    </source>
</evidence>
<dbReference type="FunFam" id="3.40.50.12500:FF:000001">
    <property type="entry name" value="Putative hydantoin racemase"/>
    <property type="match status" value="1"/>
</dbReference>
<dbReference type="Pfam" id="PF01177">
    <property type="entry name" value="Asp_Glu_race"/>
    <property type="match status" value="1"/>
</dbReference>
<comment type="catalytic activity">
    <reaction evidence="2">
        <text>a D-5-monosubstituted hydantoin = a L-5-monosubstituted hydantoin</text>
        <dbReference type="Rhea" id="RHEA:46624"/>
        <dbReference type="ChEBI" id="CHEBI:86339"/>
        <dbReference type="ChEBI" id="CHEBI:86340"/>
        <dbReference type="EC" id="5.1.99.5"/>
    </reaction>
</comment>
<dbReference type="PANTHER" id="PTHR28047">
    <property type="entry name" value="PROTEIN DCG1"/>
    <property type="match status" value="1"/>
</dbReference>
<comment type="similarity">
    <text evidence="1">Belongs to the HyuE racemase family.</text>
</comment>